<dbReference type="InterPro" id="IPR000172">
    <property type="entry name" value="GMC_OxRdtase_N"/>
</dbReference>
<dbReference type="SUPFAM" id="SSF54373">
    <property type="entry name" value="FAD-linked reductases, C-terminal domain"/>
    <property type="match status" value="1"/>
</dbReference>
<evidence type="ECO:0000256" key="5">
    <source>
        <dbReference type="PIRSR" id="PIRSR000137-2"/>
    </source>
</evidence>
<keyword evidence="4 5" id="KW-0274">FAD</keyword>
<dbReference type="InterPro" id="IPR036188">
    <property type="entry name" value="FAD/NAD-bd_sf"/>
</dbReference>
<dbReference type="PROSITE" id="PS00624">
    <property type="entry name" value="GMC_OXRED_2"/>
    <property type="match status" value="1"/>
</dbReference>
<name>A0A7W4K3A0_9PROT</name>
<dbReference type="PANTHER" id="PTHR11552">
    <property type="entry name" value="GLUCOSE-METHANOL-CHOLINE GMC OXIDOREDUCTASE"/>
    <property type="match status" value="1"/>
</dbReference>
<gene>
    <name evidence="9" type="ORF">HLH44_19520</name>
</gene>
<evidence type="ECO:0000256" key="2">
    <source>
        <dbReference type="ARBA" id="ARBA00010790"/>
    </source>
</evidence>
<organism evidence="9 10">
    <name type="scientific">Gluconacetobacter dulcium</name>
    <dbReference type="NCBI Taxonomy" id="2729096"/>
    <lineage>
        <taxon>Bacteria</taxon>
        <taxon>Pseudomonadati</taxon>
        <taxon>Pseudomonadota</taxon>
        <taxon>Alphaproteobacteria</taxon>
        <taxon>Acetobacterales</taxon>
        <taxon>Acetobacteraceae</taxon>
        <taxon>Gluconacetobacter</taxon>
    </lineage>
</organism>
<evidence type="ECO:0000256" key="4">
    <source>
        <dbReference type="ARBA" id="ARBA00022827"/>
    </source>
</evidence>
<feature type="domain" description="Glucose-methanol-choline oxidoreductase N-terminal" evidence="8">
    <location>
        <begin position="264"/>
        <end position="278"/>
    </location>
</feature>
<proteinExistence type="inferred from homology"/>
<dbReference type="Gene3D" id="3.50.50.60">
    <property type="entry name" value="FAD/NAD(P)-binding domain"/>
    <property type="match status" value="1"/>
</dbReference>
<evidence type="ECO:0000256" key="6">
    <source>
        <dbReference type="RuleBase" id="RU003968"/>
    </source>
</evidence>
<dbReference type="AlphaFoldDB" id="A0A7W4K3A0"/>
<evidence type="ECO:0000313" key="10">
    <source>
        <dbReference type="Proteomes" id="UP000530320"/>
    </source>
</evidence>
<dbReference type="Proteomes" id="UP000530320">
    <property type="component" value="Unassembled WGS sequence"/>
</dbReference>
<keyword evidence="3 6" id="KW-0285">Flavoprotein</keyword>
<feature type="domain" description="Glucose-methanol-choline oxidoreductase N-terminal" evidence="7">
    <location>
        <begin position="92"/>
        <end position="115"/>
    </location>
</feature>
<protein>
    <submittedName>
        <fullName evidence="9">GMC family oxidoreductase</fullName>
    </submittedName>
</protein>
<dbReference type="Pfam" id="PF05199">
    <property type="entry name" value="GMC_oxred_C"/>
    <property type="match status" value="1"/>
</dbReference>
<dbReference type="PANTHER" id="PTHR11552:SF147">
    <property type="entry name" value="CHOLINE DEHYDROGENASE, MITOCHONDRIAL"/>
    <property type="match status" value="1"/>
</dbReference>
<sequence length="541" mass="57028">MAYRFGREDMLEADYVIVGAGPAGCALAARMAASSDKPSVVLIEAGPARPSILSTVPVGVAALVPLKNPYNYAFHTVPQAGLGGRCGYVPRGRGVGGSSLINAMIYIRGQPEDYDGWAAAGCAGWAWEDVLPLFKRAECNGRGSDDLHGANGPLVVSDLVSPSPISGAFLQAAKACGYVGNEDFNGPRQEGVGWYQVFQRDGSRLDAGSAYLRRLGNVDNLSVLSNTSVRHIAFEGRRATGVAVADRGGARVIRARREVILSAGTIASPHLLMLSGIGPAAQLVAQGIPVIVDAPEVGRNLQDHVDYGAHMRMKGPGLFGYSPAALLRATAALPVYMRGSGMLTSNVAEAGGFVRSSAEVSRPDLQFHFCIALVDDHARNFHIATGVTLHACPLRPESRGEICLVSRDPAIPPAINPNFLSAAGDRDLMLKGARAVHRILAAAPLAAYGGQLIYGRPEPEEAELWALIRDHSDTIYHPVGTCRMGSDERSVVTPHLKVRGVEGLRVADASIMPTLVSGNTQAPSAMIGERAADLILGRSVV</sequence>
<evidence type="ECO:0000259" key="8">
    <source>
        <dbReference type="PROSITE" id="PS00624"/>
    </source>
</evidence>
<dbReference type="GO" id="GO:0050660">
    <property type="term" value="F:flavin adenine dinucleotide binding"/>
    <property type="evidence" value="ECO:0007669"/>
    <property type="project" value="InterPro"/>
</dbReference>
<evidence type="ECO:0000256" key="3">
    <source>
        <dbReference type="ARBA" id="ARBA00022630"/>
    </source>
</evidence>
<dbReference type="InterPro" id="IPR007867">
    <property type="entry name" value="GMC_OxRtase_C"/>
</dbReference>
<reference evidence="9 10" key="1">
    <citation type="submission" date="2020-04" db="EMBL/GenBank/DDBJ databases">
        <title>Description of novel Gluconacetobacter.</title>
        <authorList>
            <person name="Sombolestani A."/>
        </authorList>
    </citation>
    <scope>NUCLEOTIDE SEQUENCE [LARGE SCALE GENOMIC DNA]</scope>
    <source>
        <strain evidence="9 10">LMG 22058</strain>
    </source>
</reference>
<dbReference type="GO" id="GO:0016614">
    <property type="term" value="F:oxidoreductase activity, acting on CH-OH group of donors"/>
    <property type="evidence" value="ECO:0007669"/>
    <property type="project" value="InterPro"/>
</dbReference>
<dbReference type="Gene3D" id="3.30.560.10">
    <property type="entry name" value="Glucose Oxidase, domain 3"/>
    <property type="match status" value="1"/>
</dbReference>
<comment type="similarity">
    <text evidence="2 6">Belongs to the GMC oxidoreductase family.</text>
</comment>
<comment type="caution">
    <text evidence="9">The sequence shown here is derived from an EMBL/GenBank/DDBJ whole genome shotgun (WGS) entry which is preliminary data.</text>
</comment>
<evidence type="ECO:0000259" key="7">
    <source>
        <dbReference type="PROSITE" id="PS00623"/>
    </source>
</evidence>
<evidence type="ECO:0000256" key="1">
    <source>
        <dbReference type="ARBA" id="ARBA00001974"/>
    </source>
</evidence>
<feature type="binding site" evidence="5">
    <location>
        <position position="229"/>
    </location>
    <ligand>
        <name>FAD</name>
        <dbReference type="ChEBI" id="CHEBI:57692"/>
    </ligand>
</feature>
<evidence type="ECO:0000313" key="9">
    <source>
        <dbReference type="EMBL" id="MBB2199594.1"/>
    </source>
</evidence>
<dbReference type="InterPro" id="IPR012132">
    <property type="entry name" value="GMC_OxRdtase"/>
</dbReference>
<comment type="cofactor">
    <cofactor evidence="1 5">
        <name>FAD</name>
        <dbReference type="ChEBI" id="CHEBI:57692"/>
    </cofactor>
</comment>
<dbReference type="SUPFAM" id="SSF51905">
    <property type="entry name" value="FAD/NAD(P)-binding domain"/>
    <property type="match status" value="1"/>
</dbReference>
<dbReference type="PIRSF" id="PIRSF000137">
    <property type="entry name" value="Alcohol_oxidase"/>
    <property type="match status" value="1"/>
</dbReference>
<dbReference type="PROSITE" id="PS00623">
    <property type="entry name" value="GMC_OXRED_1"/>
    <property type="match status" value="1"/>
</dbReference>
<dbReference type="Pfam" id="PF00732">
    <property type="entry name" value="GMC_oxred_N"/>
    <property type="match status" value="1"/>
</dbReference>
<dbReference type="EMBL" id="JABEQP010000023">
    <property type="protein sequence ID" value="MBB2199594.1"/>
    <property type="molecule type" value="Genomic_DNA"/>
</dbReference>
<accession>A0A7W4K3A0</accession>